<dbReference type="PANTHER" id="PTHR36128:SF1">
    <property type="entry name" value="COILED-COIL DOMAIN-CONTAINING PROTEIN 117"/>
    <property type="match status" value="1"/>
</dbReference>
<proteinExistence type="predicted"/>
<dbReference type="InterPro" id="IPR031630">
    <property type="entry name" value="CCDC117"/>
</dbReference>
<dbReference type="PANTHER" id="PTHR36128">
    <property type="entry name" value="COILED-COIL DOMAIN-CONTAINING PROTEIN 117"/>
    <property type="match status" value="1"/>
</dbReference>
<feature type="compositionally biased region" description="Low complexity" evidence="1">
    <location>
        <begin position="233"/>
        <end position="258"/>
    </location>
</feature>
<sequence length="295" mass="32450">MHHPSPASSELGFFPSFLPPYHMGIPDMTASKDPAGVTCHFSGAESRLNMSWERRRLRKHRRRADDEACSPKRRRLTGDEPVEDPRAHWSLHSSATAASVDPTPTPAFPQPHQRTPHVGLTTPRDPSPLPPASDADGSCMEVEAAQRRLQEIEDRITLEDDDEDLDVEPCHRQPVLVLSDSLKEGLQRGIGDILPQNVAQSVSQSCMQLVVWRPPEDALARRLKDSLQRQRKQQQQFSSSSSSSSRQSNSVAGTAASAPPTPPPQVHLREPSEGPLSPAYAPPDAQPAGEEDMEL</sequence>
<accession>A0ABD1JYJ7</accession>
<feature type="region of interest" description="Disordered" evidence="1">
    <location>
        <begin position="57"/>
        <end position="137"/>
    </location>
</feature>
<dbReference type="Proteomes" id="UP001591681">
    <property type="component" value="Unassembled WGS sequence"/>
</dbReference>
<dbReference type="AlphaFoldDB" id="A0ABD1JYJ7"/>
<reference evidence="2 3" key="1">
    <citation type="submission" date="2024-09" db="EMBL/GenBank/DDBJ databases">
        <title>A chromosome-level genome assembly of Gray's grenadier anchovy, Coilia grayii.</title>
        <authorList>
            <person name="Fu Z."/>
        </authorList>
    </citation>
    <scope>NUCLEOTIDE SEQUENCE [LARGE SCALE GENOMIC DNA]</scope>
    <source>
        <strain evidence="2">G4</strain>
        <tissue evidence="2">Muscle</tissue>
    </source>
</reference>
<evidence type="ECO:0000256" key="1">
    <source>
        <dbReference type="SAM" id="MobiDB-lite"/>
    </source>
</evidence>
<evidence type="ECO:0000313" key="2">
    <source>
        <dbReference type="EMBL" id="KAL2091940.1"/>
    </source>
</evidence>
<organism evidence="2 3">
    <name type="scientific">Coilia grayii</name>
    <name type="common">Gray's grenadier anchovy</name>
    <dbReference type="NCBI Taxonomy" id="363190"/>
    <lineage>
        <taxon>Eukaryota</taxon>
        <taxon>Metazoa</taxon>
        <taxon>Chordata</taxon>
        <taxon>Craniata</taxon>
        <taxon>Vertebrata</taxon>
        <taxon>Euteleostomi</taxon>
        <taxon>Actinopterygii</taxon>
        <taxon>Neopterygii</taxon>
        <taxon>Teleostei</taxon>
        <taxon>Clupei</taxon>
        <taxon>Clupeiformes</taxon>
        <taxon>Clupeoidei</taxon>
        <taxon>Engraulidae</taxon>
        <taxon>Coilinae</taxon>
        <taxon>Coilia</taxon>
    </lineage>
</organism>
<name>A0ABD1JYJ7_9TELE</name>
<gene>
    <name evidence="2" type="ORF">ACEWY4_011738</name>
</gene>
<comment type="caution">
    <text evidence="2">The sequence shown here is derived from an EMBL/GenBank/DDBJ whole genome shotgun (WGS) entry which is preliminary data.</text>
</comment>
<evidence type="ECO:0008006" key="4">
    <source>
        <dbReference type="Google" id="ProtNLM"/>
    </source>
</evidence>
<evidence type="ECO:0000313" key="3">
    <source>
        <dbReference type="Proteomes" id="UP001591681"/>
    </source>
</evidence>
<protein>
    <recommendedName>
        <fullName evidence="4">Coiled-coil domain-containing protein 117</fullName>
    </recommendedName>
</protein>
<keyword evidence="3" id="KW-1185">Reference proteome</keyword>
<feature type="region of interest" description="Disordered" evidence="1">
    <location>
        <begin position="225"/>
        <end position="295"/>
    </location>
</feature>
<dbReference type="EMBL" id="JBHFQA010000010">
    <property type="protein sequence ID" value="KAL2091940.1"/>
    <property type="molecule type" value="Genomic_DNA"/>
</dbReference>
<dbReference type="Pfam" id="PF15810">
    <property type="entry name" value="CCDC117"/>
    <property type="match status" value="1"/>
</dbReference>